<dbReference type="InterPro" id="IPR049717">
    <property type="entry name" value="CylC-like"/>
</dbReference>
<evidence type="ECO:0000313" key="2">
    <source>
        <dbReference type="Proteomes" id="UP000319313"/>
    </source>
</evidence>
<dbReference type="CDD" id="cd21472">
    <property type="entry name" value="CylC-like"/>
    <property type="match status" value="1"/>
</dbReference>
<gene>
    <name evidence="1" type="ORF">EWV81_19295</name>
</gene>
<organism evidence="1 2">
    <name type="scientific">Microcystis aeruginosa Ma_SC_T_19800800_S464</name>
    <dbReference type="NCBI Taxonomy" id="2486257"/>
    <lineage>
        <taxon>Bacteria</taxon>
        <taxon>Bacillati</taxon>
        <taxon>Cyanobacteriota</taxon>
        <taxon>Cyanophyceae</taxon>
        <taxon>Oscillatoriophycideae</taxon>
        <taxon>Chroococcales</taxon>
        <taxon>Microcystaceae</taxon>
        <taxon>Microcystis</taxon>
    </lineage>
</organism>
<dbReference type="AlphaFoldDB" id="A0A552DI35"/>
<protein>
    <submittedName>
        <fullName evidence="1">Uncharacterized protein</fullName>
    </submittedName>
</protein>
<sequence>MNTIQDSKTENSPISNQPPLRHLKLNEVNLRHNLESDYTEKIEALDKSFDYASNSQHLWGVPELSILYGTPLYEQASDSQKLALNHLYWGAQYDAVAASEASTINYNQVTAGVFAKVGGYDSLCSTLDHESHQEKYHIHAFQNIVSKTKIALLGKQALKLKSNKNSVSKPGNLRKTASKVGEKILNLSSTSSYSELQYKGLRSLSKALVKNSSEYYSSYLLELEKKGVLLNASSKGYFGVANPQPLLQFFAFHWGSSPFLACQHYTYRLTGNMNLKTYEYQYSRYFRELEKKEEFIPIPTAISHYHLLDEAFHTTTSQLIGRDLYKDFSKPTGYEQFIGNLVFYRMQQGFLGGLSLGIASTFRQDAAFLSYYDKILRSPLFGMSEEESLYWLEKCLCQEHQGFHVQVKYHQKMLKNMLRLTDSLDYLWPVNREMRLMKAGGSIERAITNNIKAFLQFKETVTVLN</sequence>
<dbReference type="Proteomes" id="UP000319313">
    <property type="component" value="Unassembled WGS sequence"/>
</dbReference>
<dbReference type="EMBL" id="SFBL01000184">
    <property type="protein sequence ID" value="TRU21863.1"/>
    <property type="molecule type" value="Genomic_DNA"/>
</dbReference>
<comment type="caution">
    <text evidence="1">The sequence shown here is derived from an EMBL/GenBank/DDBJ whole genome shotgun (WGS) entry which is preliminary data.</text>
</comment>
<proteinExistence type="predicted"/>
<reference evidence="1 2" key="1">
    <citation type="submission" date="2019-01" db="EMBL/GenBank/DDBJ databases">
        <title>Coherence of Microcystis species and biogeography revealed through population genomics.</title>
        <authorList>
            <person name="Perez-Carrascal O.M."/>
            <person name="Terrat Y."/>
            <person name="Giani A."/>
            <person name="Fortin N."/>
            <person name="Tromas N."/>
            <person name="Shapiro B.J."/>
        </authorList>
    </citation>
    <scope>NUCLEOTIDE SEQUENCE [LARGE SCALE GENOMIC DNA]</scope>
    <source>
        <strain evidence="1">Ma_SC_T_19800800_S464</strain>
    </source>
</reference>
<accession>A0A552DI35</accession>
<name>A0A552DI35_MICAE</name>
<evidence type="ECO:0000313" key="1">
    <source>
        <dbReference type="EMBL" id="TRU21863.1"/>
    </source>
</evidence>